<evidence type="ECO:0000313" key="1">
    <source>
        <dbReference type="EMBL" id="MBC5706509.1"/>
    </source>
</evidence>
<dbReference type="RefSeq" id="WP_187018580.1">
    <property type="nucleotide sequence ID" value="NZ_JACOPB010000001.1"/>
</dbReference>
<comment type="caution">
    <text evidence="1">The sequence shown here is derived from an EMBL/GenBank/DDBJ whole genome shotgun (WGS) entry which is preliminary data.</text>
</comment>
<protein>
    <submittedName>
        <fullName evidence="1">DUF3788 domain-containing protein</fullName>
    </submittedName>
</protein>
<organism evidence="1 2">
    <name type="scientific">Hungatella hominis</name>
    <dbReference type="NCBI Taxonomy" id="2763050"/>
    <lineage>
        <taxon>Bacteria</taxon>
        <taxon>Bacillati</taxon>
        <taxon>Bacillota</taxon>
        <taxon>Clostridia</taxon>
        <taxon>Lachnospirales</taxon>
        <taxon>Lachnospiraceae</taxon>
        <taxon>Hungatella</taxon>
    </lineage>
</organism>
<gene>
    <name evidence="1" type="ORF">H8S75_00875</name>
</gene>
<dbReference type="Pfam" id="PF12663">
    <property type="entry name" value="DUF3788"/>
    <property type="match status" value="1"/>
</dbReference>
<sequence>MKEWNKAFPDDRQPDDNQIADFIRTPLWSSINDYLCRAYMTGPKYSYSGCSMQQGWNVKYSKSGKSLCTLYPMDGYFTMLVVIGPKEMTEAELMMPFLSEPVRSVFAKTKNGRGAKWLMLDICDWETLLDALKLIALRRKPINHIEMEDEDGKNI</sequence>
<dbReference type="EMBL" id="JACOPB010000001">
    <property type="protein sequence ID" value="MBC5706509.1"/>
    <property type="molecule type" value="Genomic_DNA"/>
</dbReference>
<dbReference type="Proteomes" id="UP000634672">
    <property type="component" value="Unassembled WGS sequence"/>
</dbReference>
<accession>A0ABR7H013</accession>
<evidence type="ECO:0000313" key="2">
    <source>
        <dbReference type="Proteomes" id="UP000634672"/>
    </source>
</evidence>
<name>A0ABR7H013_9FIRM</name>
<reference evidence="1 2" key="1">
    <citation type="submission" date="2020-08" db="EMBL/GenBank/DDBJ databases">
        <title>Genome public.</title>
        <authorList>
            <person name="Liu C."/>
            <person name="Sun Q."/>
        </authorList>
    </citation>
    <scope>NUCLEOTIDE SEQUENCE [LARGE SCALE GENOMIC DNA]</scope>
    <source>
        <strain evidence="1 2">NSJ-66</strain>
    </source>
</reference>
<dbReference type="InterPro" id="IPR024265">
    <property type="entry name" value="DUF3788"/>
</dbReference>
<keyword evidence="2" id="KW-1185">Reference proteome</keyword>
<proteinExistence type="predicted"/>